<accession>A0A934TRS8</accession>
<dbReference type="RefSeq" id="WP_201169293.1">
    <property type="nucleotide sequence ID" value="NZ_JAEPWM010000003.1"/>
</dbReference>
<sequence length="208" mass="23170">MPNMEALAALAFAGAVGAAVGALMVRLLWARRLAERSLQLQLAESQRRTEALEVVRKAEEDHARTLLELQSGHQATLFEIQREERERAEAAVREAEERFAQQLRRRKEASLAVTVHPFVNTARERGLFSSENVIEIGYKYQLLIQGLPCFEPHTVVVETTRQKQVNDEMIELFKTKAVELAQLAANVKTGGATGALVSIAKAVVQRVK</sequence>
<dbReference type="Proteomes" id="UP000630528">
    <property type="component" value="Unassembled WGS sequence"/>
</dbReference>
<dbReference type="AlphaFoldDB" id="A0A934TRS8"/>
<name>A0A934TRS8_9BURK</name>
<organism evidence="3 4">
    <name type="scientific">Ramlibacter ginsenosidimutans</name>
    <dbReference type="NCBI Taxonomy" id="502333"/>
    <lineage>
        <taxon>Bacteria</taxon>
        <taxon>Pseudomonadati</taxon>
        <taxon>Pseudomonadota</taxon>
        <taxon>Betaproteobacteria</taxon>
        <taxon>Burkholderiales</taxon>
        <taxon>Comamonadaceae</taxon>
        <taxon>Ramlibacter</taxon>
    </lineage>
</organism>
<evidence type="ECO:0000256" key="2">
    <source>
        <dbReference type="SAM" id="Phobius"/>
    </source>
</evidence>
<gene>
    <name evidence="3" type="ORF">JJB11_09600</name>
</gene>
<comment type="caution">
    <text evidence="3">The sequence shown here is derived from an EMBL/GenBank/DDBJ whole genome shotgun (WGS) entry which is preliminary data.</text>
</comment>
<keyword evidence="2" id="KW-1133">Transmembrane helix</keyword>
<protein>
    <submittedName>
        <fullName evidence="3">Uncharacterized protein</fullName>
    </submittedName>
</protein>
<proteinExistence type="predicted"/>
<reference evidence="3" key="1">
    <citation type="journal article" date="2012" name="J. Microbiol. Biotechnol.">
        <title>Ramlibacter ginsenosidimutans sp. nov., with ginsenoside-converting activity.</title>
        <authorList>
            <person name="Wang L."/>
            <person name="An D.S."/>
            <person name="Kim S.G."/>
            <person name="Jin F.X."/>
            <person name="Kim S.C."/>
            <person name="Lee S.T."/>
            <person name="Im W.T."/>
        </authorList>
    </citation>
    <scope>NUCLEOTIDE SEQUENCE</scope>
    <source>
        <strain evidence="3">KACC 17527</strain>
    </source>
</reference>
<keyword evidence="2" id="KW-0472">Membrane</keyword>
<keyword evidence="4" id="KW-1185">Reference proteome</keyword>
<feature type="coiled-coil region" evidence="1">
    <location>
        <begin position="78"/>
        <end position="112"/>
    </location>
</feature>
<feature type="transmembrane region" description="Helical" evidence="2">
    <location>
        <begin position="6"/>
        <end position="29"/>
    </location>
</feature>
<reference evidence="3" key="2">
    <citation type="submission" date="2021-01" db="EMBL/GenBank/DDBJ databases">
        <authorList>
            <person name="Kang M."/>
        </authorList>
    </citation>
    <scope>NUCLEOTIDE SEQUENCE</scope>
    <source>
        <strain evidence="3">KACC 17527</strain>
    </source>
</reference>
<keyword evidence="2" id="KW-0812">Transmembrane</keyword>
<keyword evidence="1" id="KW-0175">Coiled coil</keyword>
<evidence type="ECO:0000313" key="4">
    <source>
        <dbReference type="Proteomes" id="UP000630528"/>
    </source>
</evidence>
<dbReference type="EMBL" id="JAEPWM010000003">
    <property type="protein sequence ID" value="MBK6006344.1"/>
    <property type="molecule type" value="Genomic_DNA"/>
</dbReference>
<evidence type="ECO:0000313" key="3">
    <source>
        <dbReference type="EMBL" id="MBK6006344.1"/>
    </source>
</evidence>
<evidence type="ECO:0000256" key="1">
    <source>
        <dbReference type="SAM" id="Coils"/>
    </source>
</evidence>